<feature type="compositionally biased region" description="Polar residues" evidence="1">
    <location>
        <begin position="13"/>
        <end position="23"/>
    </location>
</feature>
<protein>
    <submittedName>
        <fullName evidence="2">Uncharacterized protein</fullName>
    </submittedName>
</protein>
<sequence length="373" mass="43263">MGRGRKRRRVISSEGSGNGQNNEYWAEGLHREVERQQLKQFRIRRNRREQALPPVQTVTLAPVFMSSLRPAQEDAFRTAFPKRQVEIKVYAGEQVQYINKMEQNDKFQNMMSNMMNKLQHHCNEDEALRLRTDVLNRLFPEEQQRVKRCFGPQMRLTSFYESQIQRKLAESNSNAIHIDTSWDFGSGTREQQDEFQEDFIDEPQQLEIRLQNKKNQKHQRRKHQRRVQLSPWTIVQLDELSETAREGPRPVIHKNEIEITHQLKAKDIPKGTQHQQIAEEAAQVHHTLREIFPKKGNVRKVISSTDSIVSGQVGVAGTKPINIQTASSTQFQGNPIHEPKIQKKGGSTPVRNKATRANTSIVANQNQSEDQQR</sequence>
<evidence type="ECO:0000313" key="3">
    <source>
        <dbReference type="Proteomes" id="UP000324800"/>
    </source>
</evidence>
<comment type="caution">
    <text evidence="2">The sequence shown here is derived from an EMBL/GenBank/DDBJ whole genome shotgun (WGS) entry which is preliminary data.</text>
</comment>
<dbReference type="EMBL" id="SNRW01010424">
    <property type="protein sequence ID" value="KAA6376583.1"/>
    <property type="molecule type" value="Genomic_DNA"/>
</dbReference>
<gene>
    <name evidence="2" type="ORF">EZS28_027889</name>
</gene>
<feature type="compositionally biased region" description="Polar residues" evidence="1">
    <location>
        <begin position="355"/>
        <end position="373"/>
    </location>
</feature>
<dbReference type="AlphaFoldDB" id="A0A5J4V295"/>
<evidence type="ECO:0000256" key="1">
    <source>
        <dbReference type="SAM" id="MobiDB-lite"/>
    </source>
</evidence>
<name>A0A5J4V295_9EUKA</name>
<feature type="region of interest" description="Disordered" evidence="1">
    <location>
        <begin position="1"/>
        <end position="23"/>
    </location>
</feature>
<dbReference type="Proteomes" id="UP000324800">
    <property type="component" value="Unassembled WGS sequence"/>
</dbReference>
<feature type="compositionally biased region" description="Basic residues" evidence="1">
    <location>
        <begin position="1"/>
        <end position="10"/>
    </location>
</feature>
<proteinExistence type="predicted"/>
<accession>A0A5J4V295</accession>
<evidence type="ECO:0000313" key="2">
    <source>
        <dbReference type="EMBL" id="KAA6376583.1"/>
    </source>
</evidence>
<organism evidence="2 3">
    <name type="scientific">Streblomastix strix</name>
    <dbReference type="NCBI Taxonomy" id="222440"/>
    <lineage>
        <taxon>Eukaryota</taxon>
        <taxon>Metamonada</taxon>
        <taxon>Preaxostyla</taxon>
        <taxon>Oxymonadida</taxon>
        <taxon>Streblomastigidae</taxon>
        <taxon>Streblomastix</taxon>
    </lineage>
</organism>
<feature type="region of interest" description="Disordered" evidence="1">
    <location>
        <begin position="328"/>
        <end position="373"/>
    </location>
</feature>
<reference evidence="2 3" key="1">
    <citation type="submission" date="2019-03" db="EMBL/GenBank/DDBJ databases">
        <title>Single cell metagenomics reveals metabolic interactions within the superorganism composed of flagellate Streblomastix strix and complex community of Bacteroidetes bacteria on its surface.</title>
        <authorList>
            <person name="Treitli S.C."/>
            <person name="Kolisko M."/>
            <person name="Husnik F."/>
            <person name="Keeling P."/>
            <person name="Hampl V."/>
        </authorList>
    </citation>
    <scope>NUCLEOTIDE SEQUENCE [LARGE SCALE GENOMIC DNA]</scope>
    <source>
        <strain evidence="2">ST1C</strain>
    </source>
</reference>